<dbReference type="InterPro" id="IPR036525">
    <property type="entry name" value="Tubulin/FtsZ_GTPase_sf"/>
</dbReference>
<accession>X1L4Z1</accession>
<evidence type="ECO:0000256" key="2">
    <source>
        <dbReference type="ARBA" id="ARBA00022741"/>
    </source>
</evidence>
<dbReference type="GO" id="GO:0032153">
    <property type="term" value="C:cell division site"/>
    <property type="evidence" value="ECO:0007669"/>
    <property type="project" value="TreeGrafter"/>
</dbReference>
<evidence type="ECO:0000256" key="1">
    <source>
        <dbReference type="ARBA" id="ARBA00009690"/>
    </source>
</evidence>
<dbReference type="EMBL" id="BARV01009239">
    <property type="protein sequence ID" value="GAI14033.1"/>
    <property type="molecule type" value="Genomic_DNA"/>
</dbReference>
<evidence type="ECO:0000259" key="4">
    <source>
        <dbReference type="SMART" id="SM00864"/>
    </source>
</evidence>
<keyword evidence="2" id="KW-0547">Nucleotide-binding</keyword>
<organism evidence="6">
    <name type="scientific">marine sediment metagenome</name>
    <dbReference type="NCBI Taxonomy" id="412755"/>
    <lineage>
        <taxon>unclassified sequences</taxon>
        <taxon>metagenomes</taxon>
        <taxon>ecological metagenomes</taxon>
    </lineage>
</organism>
<dbReference type="PANTHER" id="PTHR30314">
    <property type="entry name" value="CELL DIVISION PROTEIN FTSZ-RELATED"/>
    <property type="match status" value="1"/>
</dbReference>
<dbReference type="SUPFAM" id="SSF55307">
    <property type="entry name" value="Tubulin C-terminal domain-like"/>
    <property type="match status" value="1"/>
</dbReference>
<dbReference type="InterPro" id="IPR024757">
    <property type="entry name" value="FtsZ_C"/>
</dbReference>
<sequence length="218" mass="23362">FLTSGFGGGTGSSCLPIIGEMAKSLGILTIAVITKPFSFEGVQRQRIANWGIRNLKGKVDSLICISNDKLLKVISKNTSVEEAFWECDRILREAIQGISDLIFFPGIINIDLADIRGILKNSGEALFGQAKAKGENRAITAASEAIHSPLVDFPISKAKGILLNIAGGEDLSLFEIQEAADFIKKTVSPRAKISFGASEDKTLKRGEIKITIIATGVN</sequence>
<dbReference type="SMART" id="SM00864">
    <property type="entry name" value="Tubulin"/>
    <property type="match status" value="1"/>
</dbReference>
<dbReference type="PANTHER" id="PTHR30314:SF3">
    <property type="entry name" value="MITOCHONDRIAL DIVISION PROTEIN FSZA"/>
    <property type="match status" value="1"/>
</dbReference>
<dbReference type="InterPro" id="IPR045061">
    <property type="entry name" value="FtsZ/CetZ"/>
</dbReference>
<dbReference type="InterPro" id="IPR000158">
    <property type="entry name" value="Cell_div_FtsZ"/>
</dbReference>
<dbReference type="InterPro" id="IPR018316">
    <property type="entry name" value="Tubulin/FtsZ_2-layer-sand-dom"/>
</dbReference>
<gene>
    <name evidence="6" type="ORF">S06H3_18300</name>
</gene>
<dbReference type="SMART" id="SM00865">
    <property type="entry name" value="Tubulin_C"/>
    <property type="match status" value="1"/>
</dbReference>
<feature type="domain" description="Tubulin/FtsZ GTPase" evidence="4">
    <location>
        <begin position="1"/>
        <end position="106"/>
    </location>
</feature>
<comment type="similarity">
    <text evidence="1">Belongs to the FtsZ family.</text>
</comment>
<dbReference type="AlphaFoldDB" id="X1L4Z1"/>
<comment type="caution">
    <text evidence="6">The sequence shown here is derived from an EMBL/GenBank/DDBJ whole genome shotgun (WGS) entry which is preliminary data.</text>
</comment>
<dbReference type="GO" id="GO:0003924">
    <property type="term" value="F:GTPase activity"/>
    <property type="evidence" value="ECO:0007669"/>
    <property type="project" value="InterPro"/>
</dbReference>
<dbReference type="Gene3D" id="3.40.50.1440">
    <property type="entry name" value="Tubulin/FtsZ, GTPase domain"/>
    <property type="match status" value="1"/>
</dbReference>
<dbReference type="GO" id="GO:0005525">
    <property type="term" value="F:GTP binding"/>
    <property type="evidence" value="ECO:0007669"/>
    <property type="project" value="UniProtKB-KW"/>
</dbReference>
<evidence type="ECO:0000256" key="3">
    <source>
        <dbReference type="ARBA" id="ARBA00023134"/>
    </source>
</evidence>
<dbReference type="PRINTS" id="PR00423">
    <property type="entry name" value="CELLDVISFTSZ"/>
</dbReference>
<protein>
    <recommendedName>
        <fullName evidence="7">Tubulin/FtsZ GTPase domain-containing protein</fullName>
    </recommendedName>
</protein>
<dbReference type="SUPFAM" id="SSF52490">
    <property type="entry name" value="Tubulin nucleotide-binding domain-like"/>
    <property type="match status" value="1"/>
</dbReference>
<proteinExistence type="inferred from homology"/>
<feature type="domain" description="Tubulin/FtsZ 2-layer sandwich" evidence="5">
    <location>
        <begin position="108"/>
        <end position="218"/>
    </location>
</feature>
<dbReference type="GO" id="GO:0051301">
    <property type="term" value="P:cell division"/>
    <property type="evidence" value="ECO:0007669"/>
    <property type="project" value="TreeGrafter"/>
</dbReference>
<evidence type="ECO:0000313" key="6">
    <source>
        <dbReference type="EMBL" id="GAI14033.1"/>
    </source>
</evidence>
<dbReference type="CDD" id="cd02201">
    <property type="entry name" value="FtsZ_type1"/>
    <property type="match status" value="1"/>
</dbReference>
<dbReference type="GO" id="GO:0005737">
    <property type="term" value="C:cytoplasm"/>
    <property type="evidence" value="ECO:0007669"/>
    <property type="project" value="TreeGrafter"/>
</dbReference>
<feature type="non-terminal residue" evidence="6">
    <location>
        <position position="1"/>
    </location>
</feature>
<name>X1L4Z1_9ZZZZ</name>
<dbReference type="Pfam" id="PF00091">
    <property type="entry name" value="Tubulin"/>
    <property type="match status" value="1"/>
</dbReference>
<keyword evidence="3" id="KW-0342">GTP-binding</keyword>
<dbReference type="Pfam" id="PF12327">
    <property type="entry name" value="FtsZ_C"/>
    <property type="match status" value="1"/>
</dbReference>
<reference evidence="6" key="1">
    <citation type="journal article" date="2014" name="Front. Microbiol.">
        <title>High frequency of phylogenetically diverse reductive dehalogenase-homologous genes in deep subseafloor sedimentary metagenomes.</title>
        <authorList>
            <person name="Kawai M."/>
            <person name="Futagami T."/>
            <person name="Toyoda A."/>
            <person name="Takaki Y."/>
            <person name="Nishi S."/>
            <person name="Hori S."/>
            <person name="Arai W."/>
            <person name="Tsubouchi T."/>
            <person name="Morono Y."/>
            <person name="Uchiyama I."/>
            <person name="Ito T."/>
            <person name="Fujiyama A."/>
            <person name="Inagaki F."/>
            <person name="Takami H."/>
        </authorList>
    </citation>
    <scope>NUCLEOTIDE SEQUENCE</scope>
    <source>
        <strain evidence="6">Expedition CK06-06</strain>
    </source>
</reference>
<evidence type="ECO:0000259" key="5">
    <source>
        <dbReference type="SMART" id="SM00865"/>
    </source>
</evidence>
<dbReference type="InterPro" id="IPR008280">
    <property type="entry name" value="Tub_FtsZ_C"/>
</dbReference>
<dbReference type="InterPro" id="IPR003008">
    <property type="entry name" value="Tubulin_FtsZ_GTPase"/>
</dbReference>
<evidence type="ECO:0008006" key="7">
    <source>
        <dbReference type="Google" id="ProtNLM"/>
    </source>
</evidence>